<dbReference type="GO" id="GO:0006887">
    <property type="term" value="P:exocytosis"/>
    <property type="evidence" value="ECO:0007669"/>
    <property type="project" value="UniProtKB-KW"/>
</dbReference>
<evidence type="ECO:0000313" key="6">
    <source>
        <dbReference type="EMBL" id="SSD60698.1"/>
    </source>
</evidence>
<proteinExistence type="inferred from homology"/>
<dbReference type="SUPFAM" id="SSF74788">
    <property type="entry name" value="Cullin repeat-like"/>
    <property type="match status" value="1"/>
</dbReference>
<dbReference type="VEuPathDB" id="FungiDB:SCODWIG_02459"/>
<dbReference type="GO" id="GO:0005546">
    <property type="term" value="F:phosphatidylinositol-4,5-bisphosphate binding"/>
    <property type="evidence" value="ECO:0007669"/>
    <property type="project" value="InterPro"/>
</dbReference>
<dbReference type="AlphaFoldDB" id="A0A376B7Q8"/>
<comment type="similarity">
    <text evidence="1 4">Belongs to the EXO70 family.</text>
</comment>
<reference evidence="7" key="1">
    <citation type="submission" date="2018-06" db="EMBL/GenBank/DDBJ databases">
        <authorList>
            <person name="Guldener U."/>
        </authorList>
    </citation>
    <scope>NUCLEOTIDE SEQUENCE [LARGE SCALE GENOMIC DNA]</scope>
    <source>
        <strain evidence="7">UTAD17</strain>
    </source>
</reference>
<keyword evidence="2 4" id="KW-0813">Transport</keyword>
<comment type="subcellular location">
    <subcellularLocation>
        <location evidence="4">Bud</location>
    </subcellularLocation>
    <subcellularLocation>
        <location evidence="4">Bud neck</location>
    </subcellularLocation>
</comment>
<dbReference type="PANTHER" id="PTHR12542:SF41">
    <property type="entry name" value="EXOCYST COMPLEX COMPONENT 7"/>
    <property type="match status" value="1"/>
</dbReference>
<sequence>MTTDMIDIDEADILVLQRGLNKTQLLTNSLTNSLTTIQKSAATSHQLFAPILLTNQRLTILTKNIEQSLDSLSSIKDVATDASKHDLVLSQPIEKVGLSQFIKAIYKIEDLLENMDDVASANNSSNSSSTAEFHGVAANLQSTIANSERRLHQYLISLCNSIQPFDPQLYINKRLPFPYYEDLDLQEMKQILEFFQAQNKYDSILDLIIQQRSQFILKCMAFLEEFTKELTKTDNAPYEKGTSGILNYTEALTGVIPLEKNFVTDLQLEKGTLVKILTPVISSFSKICQSNMKKVSGNMVNLGLFTFELDDCITKVIKALKNISLLQDQLVLIRQKCQQLSINLLDEMIIYINKKATNLNSLPSDFGITETTVDIMSKLRRFSDYQKEELTVLKNNPITIQSWLPGEDTKWYKAFHSLNKQELSNNTTLSTTSPEVLLSCFIGDCLDDLCVSLEMRAAKLLSQPQQQNTHHYFHRPSLDGNDGEHIGGGNGVPSADEIKSLVGFFLVTNITLMEQILARSADLNTMLNVIPQRQPRIMKLKRRYLEYFLIQWKKITQSIMSLCTTAGGGAMMSTSLEDTPGGKTKKDKEHAKDVLRVFNEKLDELLSGFKRLKISDPGLKKWLVGEIKGMLEPVYKLVWNRYKDGFKHRQKHLKYSPEDLSSLLNGLSR</sequence>
<evidence type="ECO:0000259" key="5">
    <source>
        <dbReference type="Pfam" id="PF03081"/>
    </source>
</evidence>
<evidence type="ECO:0000256" key="4">
    <source>
        <dbReference type="RuleBase" id="RU365026"/>
    </source>
</evidence>
<dbReference type="Gene3D" id="1.10.357.60">
    <property type="match status" value="1"/>
</dbReference>
<feature type="domain" description="Exocyst complex subunit Exo70 C-terminal" evidence="5">
    <location>
        <begin position="243"/>
        <end position="665"/>
    </location>
</feature>
<dbReference type="Gene3D" id="1.20.1310.30">
    <property type="match status" value="1"/>
</dbReference>
<protein>
    <recommendedName>
        <fullName evidence="4">Exocyst complex protein EXO70</fullName>
    </recommendedName>
</protein>
<dbReference type="Gene3D" id="1.20.58.1150">
    <property type="match status" value="1"/>
</dbReference>
<evidence type="ECO:0000256" key="2">
    <source>
        <dbReference type="ARBA" id="ARBA00022448"/>
    </source>
</evidence>
<evidence type="ECO:0000313" key="7">
    <source>
        <dbReference type="Proteomes" id="UP000262825"/>
    </source>
</evidence>
<comment type="function">
    <text evidence="4">Involved in the secretory pathway as part of the exocyst complex which tethers secretory vesicles to the sites of exocytosis. Also plays a role in the assembly of the exocyst.</text>
</comment>
<dbReference type="EMBL" id="UFAJ01000424">
    <property type="protein sequence ID" value="SSD60698.1"/>
    <property type="molecule type" value="Genomic_DNA"/>
</dbReference>
<keyword evidence="4" id="KW-0653">Protein transport</keyword>
<dbReference type="Pfam" id="PF03081">
    <property type="entry name" value="Exo70_C"/>
    <property type="match status" value="1"/>
</dbReference>
<dbReference type="PANTHER" id="PTHR12542">
    <property type="entry name" value="EXOCYST COMPLEX PROTEIN EXO70"/>
    <property type="match status" value="1"/>
</dbReference>
<name>A0A376B7Q8_9ASCO</name>
<dbReference type="Pfam" id="PF20669">
    <property type="entry name" value="Exo70_N"/>
    <property type="match status" value="1"/>
</dbReference>
<accession>A0A376B7Q8</accession>
<evidence type="ECO:0000256" key="3">
    <source>
        <dbReference type="ARBA" id="ARBA00022483"/>
    </source>
</evidence>
<organism evidence="6 7">
    <name type="scientific">Saccharomycodes ludwigii</name>
    <dbReference type="NCBI Taxonomy" id="36035"/>
    <lineage>
        <taxon>Eukaryota</taxon>
        <taxon>Fungi</taxon>
        <taxon>Dikarya</taxon>
        <taxon>Ascomycota</taxon>
        <taxon>Saccharomycotina</taxon>
        <taxon>Saccharomycetes</taxon>
        <taxon>Saccharomycodales</taxon>
        <taxon>Saccharomycodaceae</taxon>
        <taxon>Saccharomycodes</taxon>
    </lineage>
</organism>
<dbReference type="InterPro" id="IPR004140">
    <property type="entry name" value="Exo70"/>
</dbReference>
<dbReference type="GO" id="GO:0015031">
    <property type="term" value="P:protein transport"/>
    <property type="evidence" value="ECO:0007669"/>
    <property type="project" value="UniProtKB-KW"/>
</dbReference>
<keyword evidence="7" id="KW-1185">Reference proteome</keyword>
<dbReference type="GO" id="GO:0005935">
    <property type="term" value="C:cellular bud neck"/>
    <property type="evidence" value="ECO:0007669"/>
    <property type="project" value="UniProtKB-SubCell"/>
</dbReference>
<evidence type="ECO:0000256" key="1">
    <source>
        <dbReference type="ARBA" id="ARBA00006756"/>
    </source>
</evidence>
<dbReference type="Proteomes" id="UP000262825">
    <property type="component" value="Unassembled WGS sequence"/>
</dbReference>
<dbReference type="InterPro" id="IPR016159">
    <property type="entry name" value="Cullin_repeat-like_dom_sf"/>
</dbReference>
<gene>
    <name evidence="6" type="ORF">SCODWIG_02459</name>
</gene>
<dbReference type="Gene3D" id="1.20.1280.170">
    <property type="entry name" value="Exocyst complex component Exo70"/>
    <property type="match status" value="1"/>
</dbReference>
<dbReference type="InterPro" id="IPR046364">
    <property type="entry name" value="Exo70_C"/>
</dbReference>
<keyword evidence="3 4" id="KW-0268">Exocytosis</keyword>
<dbReference type="GO" id="GO:0000145">
    <property type="term" value="C:exocyst"/>
    <property type="evidence" value="ECO:0007669"/>
    <property type="project" value="InterPro"/>
</dbReference>